<sequence>MNIQTLENIAKVYRFNISQLELEPKHTENKELTINDIYLLVNSLFDNIEKEDNNLQDNKIDQSTILDSINSTTENLELKINIFVDFNSQIFESFNSTKNNFIADKNFEIMIQKILMIMIQKLFFKI</sequence>
<accession>A0ACA9KHX9</accession>
<protein>
    <submittedName>
        <fullName evidence="1">645_t:CDS:1</fullName>
    </submittedName>
</protein>
<evidence type="ECO:0000313" key="2">
    <source>
        <dbReference type="Proteomes" id="UP000789860"/>
    </source>
</evidence>
<name>A0ACA9KHX9_9GLOM</name>
<organism evidence="1 2">
    <name type="scientific">Scutellospora calospora</name>
    <dbReference type="NCBI Taxonomy" id="85575"/>
    <lineage>
        <taxon>Eukaryota</taxon>
        <taxon>Fungi</taxon>
        <taxon>Fungi incertae sedis</taxon>
        <taxon>Mucoromycota</taxon>
        <taxon>Glomeromycotina</taxon>
        <taxon>Glomeromycetes</taxon>
        <taxon>Diversisporales</taxon>
        <taxon>Gigasporaceae</taxon>
        <taxon>Scutellospora</taxon>
    </lineage>
</organism>
<reference evidence="1" key="1">
    <citation type="submission" date="2021-06" db="EMBL/GenBank/DDBJ databases">
        <authorList>
            <person name="Kallberg Y."/>
            <person name="Tangrot J."/>
            <person name="Rosling A."/>
        </authorList>
    </citation>
    <scope>NUCLEOTIDE SEQUENCE</scope>
    <source>
        <strain evidence="1">AU212A</strain>
    </source>
</reference>
<gene>
    <name evidence="1" type="ORF">SCALOS_LOCUS2180</name>
</gene>
<proteinExistence type="predicted"/>
<evidence type="ECO:0000313" key="1">
    <source>
        <dbReference type="EMBL" id="CAG8474862.1"/>
    </source>
</evidence>
<dbReference type="EMBL" id="CAJVPM010001842">
    <property type="protein sequence ID" value="CAG8474862.1"/>
    <property type="molecule type" value="Genomic_DNA"/>
</dbReference>
<keyword evidence="2" id="KW-1185">Reference proteome</keyword>
<dbReference type="Proteomes" id="UP000789860">
    <property type="component" value="Unassembled WGS sequence"/>
</dbReference>
<comment type="caution">
    <text evidence="1">The sequence shown here is derived from an EMBL/GenBank/DDBJ whole genome shotgun (WGS) entry which is preliminary data.</text>
</comment>